<accession>G2E4U4</accession>
<keyword evidence="4" id="KW-0653">Protein transport</keyword>
<comment type="caution">
    <text evidence="5">The sequence shown here is derived from an EMBL/GenBank/DDBJ whole genome shotgun (WGS) entry which is preliminary data.</text>
</comment>
<protein>
    <recommendedName>
        <fullName evidence="7">Outer membrane lipoprotein carrier protein LolA</fullName>
    </recommendedName>
</protein>
<dbReference type="GO" id="GO:0015031">
    <property type="term" value="P:protein transport"/>
    <property type="evidence" value="ECO:0007669"/>
    <property type="project" value="UniProtKB-KW"/>
</dbReference>
<sequence length="196" mass="21866">MAAIGLLLCTADPIAAPIDLETRMRSLAQVTQVEAEYRETVELSLLDQPLESRGHLRYQAPDHLSKTSDRGDAVHIDGDRVEVIEGDSKAQFMISDQAALASVVLALRATFAGNLDRLRRHFELDYQPRTDSWTLALTPRERGIGNIVQTIRITGVENRIDRLEIVEGNGDRRSMRLSNQRLLACSGPDKDCRSTQ</sequence>
<name>G2E4U4_9GAMM</name>
<dbReference type="SUPFAM" id="SSF89392">
    <property type="entry name" value="Prokaryotic lipoproteins and lipoprotein localization factors"/>
    <property type="match status" value="1"/>
</dbReference>
<keyword evidence="6" id="KW-1185">Reference proteome</keyword>
<gene>
    <name evidence="5" type="ORF">ThidrDRAFT_3307</name>
</gene>
<dbReference type="InterPro" id="IPR004564">
    <property type="entry name" value="OM_lipoprot_carrier_LolA-like"/>
</dbReference>
<dbReference type="Pfam" id="PF19574">
    <property type="entry name" value="LolA_3"/>
    <property type="match status" value="1"/>
</dbReference>
<evidence type="ECO:0000256" key="2">
    <source>
        <dbReference type="ARBA" id="ARBA00022448"/>
    </source>
</evidence>
<dbReference type="AlphaFoldDB" id="G2E4U4"/>
<proteinExistence type="predicted"/>
<dbReference type="Proteomes" id="UP000004200">
    <property type="component" value="Unassembled WGS sequence"/>
</dbReference>
<dbReference type="InterPro" id="IPR029046">
    <property type="entry name" value="LolA/LolB/LppX"/>
</dbReference>
<comment type="subunit">
    <text evidence="1">Monomer.</text>
</comment>
<evidence type="ECO:0008006" key="7">
    <source>
        <dbReference type="Google" id="ProtNLM"/>
    </source>
</evidence>
<organism evidence="5 6">
    <name type="scientific">Thiorhodococcus drewsii AZ1</name>
    <dbReference type="NCBI Taxonomy" id="765913"/>
    <lineage>
        <taxon>Bacteria</taxon>
        <taxon>Pseudomonadati</taxon>
        <taxon>Pseudomonadota</taxon>
        <taxon>Gammaproteobacteria</taxon>
        <taxon>Chromatiales</taxon>
        <taxon>Chromatiaceae</taxon>
        <taxon>Thiorhodococcus</taxon>
    </lineage>
</organism>
<dbReference type="EMBL" id="AFWT01000027">
    <property type="protein sequence ID" value="EGV29115.1"/>
    <property type="molecule type" value="Genomic_DNA"/>
</dbReference>
<evidence type="ECO:0000256" key="3">
    <source>
        <dbReference type="ARBA" id="ARBA00022729"/>
    </source>
</evidence>
<dbReference type="CDD" id="cd16325">
    <property type="entry name" value="LolA"/>
    <property type="match status" value="1"/>
</dbReference>
<evidence type="ECO:0000313" key="5">
    <source>
        <dbReference type="EMBL" id="EGV29115.1"/>
    </source>
</evidence>
<evidence type="ECO:0000313" key="6">
    <source>
        <dbReference type="Proteomes" id="UP000004200"/>
    </source>
</evidence>
<keyword evidence="3" id="KW-0732">Signal</keyword>
<evidence type="ECO:0000256" key="4">
    <source>
        <dbReference type="ARBA" id="ARBA00022927"/>
    </source>
</evidence>
<reference evidence="5 6" key="1">
    <citation type="submission" date="2011-06" db="EMBL/GenBank/DDBJ databases">
        <title>The draft genome of Thiorhodococcus drewsii AZ1.</title>
        <authorList>
            <consortium name="US DOE Joint Genome Institute (JGI-PGF)"/>
            <person name="Lucas S."/>
            <person name="Han J."/>
            <person name="Lapidus A."/>
            <person name="Cheng J.-F."/>
            <person name="Goodwin L."/>
            <person name="Pitluck S."/>
            <person name="Peters L."/>
            <person name="Land M.L."/>
            <person name="Hauser L."/>
            <person name="Vogl K."/>
            <person name="Liu Z."/>
            <person name="Imhoff J."/>
            <person name="Thiel V."/>
            <person name="Frigaard N.-U."/>
            <person name="Bryant D.A."/>
            <person name="Woyke T.J."/>
        </authorList>
    </citation>
    <scope>NUCLEOTIDE SEQUENCE [LARGE SCALE GENOMIC DNA]</scope>
    <source>
        <strain evidence="5 6">AZ1</strain>
    </source>
</reference>
<evidence type="ECO:0000256" key="1">
    <source>
        <dbReference type="ARBA" id="ARBA00011245"/>
    </source>
</evidence>
<dbReference type="eggNOG" id="COG2834">
    <property type="taxonomic scope" value="Bacteria"/>
</dbReference>
<keyword evidence="2" id="KW-0813">Transport</keyword>
<dbReference type="Gene3D" id="2.50.20.10">
    <property type="entry name" value="Lipoprotein localisation LolA/LolB/LppX"/>
    <property type="match status" value="1"/>
</dbReference>
<dbReference type="STRING" id="765913.ThidrDRAFT_3307"/>